<dbReference type="Proteomes" id="UP001564626">
    <property type="component" value="Unassembled WGS sequence"/>
</dbReference>
<dbReference type="Gene3D" id="3.40.109.10">
    <property type="entry name" value="NADH Oxidase"/>
    <property type="match status" value="2"/>
</dbReference>
<dbReference type="EMBL" id="JBGEHV010000011">
    <property type="protein sequence ID" value="MEY8039380.1"/>
    <property type="molecule type" value="Genomic_DNA"/>
</dbReference>
<reference evidence="2 3" key="1">
    <citation type="submission" date="2024-08" db="EMBL/GenBank/DDBJ databases">
        <title>Genome mining of Saccharopolyspora cebuensis PGLac3 from Nigerian medicinal plant.</title>
        <authorList>
            <person name="Ezeobiora C.E."/>
            <person name="Igbokwe N.H."/>
            <person name="Amin D.H."/>
            <person name="Mendie U.E."/>
        </authorList>
    </citation>
    <scope>NUCLEOTIDE SEQUENCE [LARGE SCALE GENOMIC DNA]</scope>
    <source>
        <strain evidence="2 3">PGLac3</strain>
    </source>
</reference>
<evidence type="ECO:0000256" key="1">
    <source>
        <dbReference type="SAM" id="MobiDB-lite"/>
    </source>
</evidence>
<name>A0ABV4CE53_9PSEU</name>
<protein>
    <submittedName>
        <fullName evidence="2">Nitroreductase</fullName>
    </submittedName>
</protein>
<dbReference type="InterPro" id="IPR000415">
    <property type="entry name" value="Nitroreductase-like"/>
</dbReference>
<dbReference type="SUPFAM" id="SSF55469">
    <property type="entry name" value="FMN-dependent nitroreductase-like"/>
    <property type="match status" value="2"/>
</dbReference>
<feature type="region of interest" description="Disordered" evidence="1">
    <location>
        <begin position="192"/>
        <end position="211"/>
    </location>
</feature>
<accession>A0ABV4CE53</accession>
<dbReference type="NCBIfam" id="NF047509">
    <property type="entry name" value="Rv3131_FMN_oxido"/>
    <property type="match status" value="1"/>
</dbReference>
<dbReference type="InterPro" id="IPR050627">
    <property type="entry name" value="Nitroreductase/BluB"/>
</dbReference>
<dbReference type="PANTHER" id="PTHR23026:SF123">
    <property type="entry name" value="NAD(P)H NITROREDUCTASE RV3131-RELATED"/>
    <property type="match status" value="1"/>
</dbReference>
<keyword evidence="3" id="KW-1185">Reference proteome</keyword>
<organism evidence="2 3">
    <name type="scientific">Saccharopolyspora cebuensis</name>
    <dbReference type="NCBI Taxonomy" id="418759"/>
    <lineage>
        <taxon>Bacteria</taxon>
        <taxon>Bacillati</taxon>
        <taxon>Actinomycetota</taxon>
        <taxon>Actinomycetes</taxon>
        <taxon>Pseudonocardiales</taxon>
        <taxon>Pseudonocardiaceae</taxon>
        <taxon>Saccharopolyspora</taxon>
    </lineage>
</organism>
<dbReference type="PANTHER" id="PTHR23026">
    <property type="entry name" value="NADPH NITROREDUCTASE"/>
    <property type="match status" value="1"/>
</dbReference>
<evidence type="ECO:0000313" key="3">
    <source>
        <dbReference type="Proteomes" id="UP001564626"/>
    </source>
</evidence>
<evidence type="ECO:0000313" key="2">
    <source>
        <dbReference type="EMBL" id="MEY8039380.1"/>
    </source>
</evidence>
<gene>
    <name evidence="2" type="ORF">AB8O55_08220</name>
</gene>
<dbReference type="RefSeq" id="WP_345367524.1">
    <property type="nucleotide sequence ID" value="NZ_BAABII010000019.1"/>
</dbReference>
<sequence length="328" mass="34946">MTAFRPALGLTAEQVREVVELAGRAPSLHNVQPWRFALCPEVLELHADPTTRLPHTDPGDAELRLGCGAALFTLRVALAHHGVDAAVVLPPRPAADSTLLARVAATSRPDGVDGLFRSIEARRTNRRPFRADAVPTSAQHALAGAVEAEGAVLHVVDRAERARLIELVHRAHAAQSADPGFRAELARWTGRSGEERRGVPVESAGPEPEPQDEWVLRDFAAGASRPRVPGKDFEDDPLIVVVAVGGVDWQADVRAGQAVQRMLLTATGLGLSASFLSQVVEVPETRDALCGLLGGTLRPKAVLRLGFGSPVPATPRRDPAELLVEPSP</sequence>
<proteinExistence type="predicted"/>
<comment type="caution">
    <text evidence="2">The sequence shown here is derived from an EMBL/GenBank/DDBJ whole genome shotgun (WGS) entry which is preliminary data.</text>
</comment>